<keyword evidence="1" id="KW-0001">2Fe-2S</keyword>
<evidence type="ECO:0000256" key="1">
    <source>
        <dbReference type="ARBA" id="ARBA00022714"/>
    </source>
</evidence>
<dbReference type="InterPro" id="IPR036922">
    <property type="entry name" value="Rieske_2Fe-2S_sf"/>
</dbReference>
<dbReference type="PANTHER" id="PTHR21496">
    <property type="entry name" value="FERREDOXIN-RELATED"/>
    <property type="match status" value="1"/>
</dbReference>
<gene>
    <name evidence="9" type="ORF">Raf01_56450</name>
</gene>
<reference evidence="9" key="1">
    <citation type="submission" date="2021-01" db="EMBL/GenBank/DDBJ databases">
        <title>Whole genome shotgun sequence of Rugosimonospora africana NBRC 104875.</title>
        <authorList>
            <person name="Komaki H."/>
            <person name="Tamura T."/>
        </authorList>
    </citation>
    <scope>NUCLEOTIDE SEQUENCE</scope>
    <source>
        <strain evidence="9">NBRC 104875</strain>
    </source>
</reference>
<evidence type="ECO:0000259" key="8">
    <source>
        <dbReference type="PROSITE" id="PS51296"/>
    </source>
</evidence>
<comment type="similarity">
    <text evidence="6">Belongs to the bacterial ring-hydroxylating dioxygenase ferredoxin component family.</text>
</comment>
<feature type="transmembrane region" description="Helical" evidence="7">
    <location>
        <begin position="141"/>
        <end position="161"/>
    </location>
</feature>
<dbReference type="InterPro" id="IPR017941">
    <property type="entry name" value="Rieske_2Fe-2S"/>
</dbReference>
<comment type="cofactor">
    <cofactor evidence="5">
        <name>[2Fe-2S] cluster</name>
        <dbReference type="ChEBI" id="CHEBI:190135"/>
    </cofactor>
</comment>
<accession>A0A8J3VTG4</accession>
<dbReference type="Pfam" id="PF00355">
    <property type="entry name" value="Rieske"/>
    <property type="match status" value="1"/>
</dbReference>
<keyword evidence="2" id="KW-0479">Metal-binding</keyword>
<feature type="domain" description="Rieske" evidence="8">
    <location>
        <begin position="181"/>
        <end position="281"/>
    </location>
</feature>
<dbReference type="CDD" id="cd03467">
    <property type="entry name" value="Rieske"/>
    <property type="match status" value="1"/>
</dbReference>
<dbReference type="GO" id="GO:0004497">
    <property type="term" value="F:monooxygenase activity"/>
    <property type="evidence" value="ECO:0007669"/>
    <property type="project" value="UniProtKB-ARBA"/>
</dbReference>
<dbReference type="AlphaFoldDB" id="A0A8J3VTG4"/>
<keyword evidence="7" id="KW-0472">Membrane</keyword>
<evidence type="ECO:0000313" key="9">
    <source>
        <dbReference type="EMBL" id="GIH17473.1"/>
    </source>
</evidence>
<dbReference type="PANTHER" id="PTHR21496:SF0">
    <property type="entry name" value="RIESKE DOMAIN-CONTAINING PROTEIN"/>
    <property type="match status" value="1"/>
</dbReference>
<comment type="caution">
    <text evidence="9">The sequence shown here is derived from an EMBL/GenBank/DDBJ whole genome shotgun (WGS) entry which is preliminary data.</text>
</comment>
<feature type="transmembrane region" description="Helical" evidence="7">
    <location>
        <begin position="108"/>
        <end position="129"/>
    </location>
</feature>
<evidence type="ECO:0000256" key="3">
    <source>
        <dbReference type="ARBA" id="ARBA00023004"/>
    </source>
</evidence>
<dbReference type="InterPro" id="IPR019251">
    <property type="entry name" value="DUF2231_TM"/>
</dbReference>
<keyword evidence="4" id="KW-0411">Iron-sulfur</keyword>
<evidence type="ECO:0000256" key="2">
    <source>
        <dbReference type="ARBA" id="ARBA00022723"/>
    </source>
</evidence>
<dbReference type="GO" id="GO:0051537">
    <property type="term" value="F:2 iron, 2 sulfur cluster binding"/>
    <property type="evidence" value="ECO:0007669"/>
    <property type="project" value="UniProtKB-KW"/>
</dbReference>
<feature type="transmembrane region" description="Helical" evidence="7">
    <location>
        <begin position="51"/>
        <end position="69"/>
    </location>
</feature>
<dbReference type="EMBL" id="BONZ01000055">
    <property type="protein sequence ID" value="GIH17473.1"/>
    <property type="molecule type" value="Genomic_DNA"/>
</dbReference>
<dbReference type="RefSeq" id="WP_203921029.1">
    <property type="nucleotide sequence ID" value="NZ_BONZ01000055.1"/>
</dbReference>
<protein>
    <recommendedName>
        <fullName evidence="8">Rieske domain-containing protein</fullName>
    </recommendedName>
</protein>
<name>A0A8J3VTG4_9ACTN</name>
<keyword evidence="7" id="KW-1133">Transmembrane helix</keyword>
<dbReference type="Proteomes" id="UP000642748">
    <property type="component" value="Unassembled WGS sequence"/>
</dbReference>
<evidence type="ECO:0000256" key="4">
    <source>
        <dbReference type="ARBA" id="ARBA00023014"/>
    </source>
</evidence>
<dbReference type="Gene3D" id="2.102.10.10">
    <property type="entry name" value="Rieske [2Fe-2S] iron-sulphur domain"/>
    <property type="match status" value="1"/>
</dbReference>
<evidence type="ECO:0000313" key="10">
    <source>
        <dbReference type="Proteomes" id="UP000642748"/>
    </source>
</evidence>
<keyword evidence="3" id="KW-0408">Iron</keyword>
<dbReference type="Pfam" id="PF09990">
    <property type="entry name" value="DUF2231"/>
    <property type="match status" value="1"/>
</dbReference>
<evidence type="ECO:0000256" key="6">
    <source>
        <dbReference type="ARBA" id="ARBA00038001"/>
    </source>
</evidence>
<organism evidence="9 10">
    <name type="scientific">Rugosimonospora africana</name>
    <dbReference type="NCBI Taxonomy" id="556532"/>
    <lineage>
        <taxon>Bacteria</taxon>
        <taxon>Bacillati</taxon>
        <taxon>Actinomycetota</taxon>
        <taxon>Actinomycetes</taxon>
        <taxon>Micromonosporales</taxon>
        <taxon>Micromonosporaceae</taxon>
        <taxon>Rugosimonospora</taxon>
    </lineage>
</organism>
<keyword evidence="10" id="KW-1185">Reference proteome</keyword>
<keyword evidence="7" id="KW-0812">Transmembrane</keyword>
<dbReference type="SUPFAM" id="SSF50022">
    <property type="entry name" value="ISP domain"/>
    <property type="match status" value="1"/>
</dbReference>
<proteinExistence type="inferred from homology"/>
<dbReference type="PROSITE" id="PS51296">
    <property type="entry name" value="RIESKE"/>
    <property type="match status" value="1"/>
</dbReference>
<feature type="transmembrane region" description="Helical" evidence="7">
    <location>
        <begin position="76"/>
        <end position="96"/>
    </location>
</feature>
<evidence type="ECO:0000256" key="7">
    <source>
        <dbReference type="SAM" id="Phobius"/>
    </source>
</evidence>
<dbReference type="GO" id="GO:0046872">
    <property type="term" value="F:metal ion binding"/>
    <property type="evidence" value="ECO:0007669"/>
    <property type="project" value="UniProtKB-KW"/>
</dbReference>
<dbReference type="GO" id="GO:0016705">
    <property type="term" value="F:oxidoreductase activity, acting on paired donors, with incorporation or reduction of molecular oxygen"/>
    <property type="evidence" value="ECO:0007669"/>
    <property type="project" value="UniProtKB-ARBA"/>
</dbReference>
<sequence length="284" mass="29858">MIGRGLLERLEKANKLDRLGDPLQRKLQEGLRGRVRDALHGVWLGHPLHPAIVQVPIGAWFSAAVLDALPRMETCATVLVGVGTASAVPAIAAGWNDWSDLATAPRRVGLVHAVANAVGVGLYGASLVARLTGNHRLGKQLAYGGLGAVSLGGYLGAHIVYRFAAGVNQAAPIEQQIPEGWHDLCEFRALGDNQKLVAHIGEIPVLVSRTGDTVTAMVERCGHETGPLGEGEVVQVDGSACVVCPWHGSTFRLADGAVVRGPATTDQPTLRTRINRGCVQAALA</sequence>
<evidence type="ECO:0000256" key="5">
    <source>
        <dbReference type="ARBA" id="ARBA00034078"/>
    </source>
</evidence>